<evidence type="ECO:0000313" key="3">
    <source>
        <dbReference type="Proteomes" id="UP001152523"/>
    </source>
</evidence>
<gene>
    <name evidence="1" type="ORF">CEPIT_LOCUS14369</name>
    <name evidence="2" type="ORF">CEPIT_LOCUS44574</name>
</gene>
<dbReference type="EMBL" id="CAMAPF010000099">
    <property type="protein sequence ID" value="CAH9098357.1"/>
    <property type="molecule type" value="Genomic_DNA"/>
</dbReference>
<sequence length="19" mass="2503">MYLYQFWFFNEITKCAEIR</sequence>
<evidence type="ECO:0000313" key="1">
    <source>
        <dbReference type="EMBL" id="CAH9098357.1"/>
    </source>
</evidence>
<dbReference type="Proteomes" id="UP001152523">
    <property type="component" value="Unassembled WGS sequence"/>
</dbReference>
<organism evidence="2 3">
    <name type="scientific">Cuscuta epithymum</name>
    <dbReference type="NCBI Taxonomy" id="186058"/>
    <lineage>
        <taxon>Eukaryota</taxon>
        <taxon>Viridiplantae</taxon>
        <taxon>Streptophyta</taxon>
        <taxon>Embryophyta</taxon>
        <taxon>Tracheophyta</taxon>
        <taxon>Spermatophyta</taxon>
        <taxon>Magnoliopsida</taxon>
        <taxon>eudicotyledons</taxon>
        <taxon>Gunneridae</taxon>
        <taxon>Pentapetalae</taxon>
        <taxon>asterids</taxon>
        <taxon>lamiids</taxon>
        <taxon>Solanales</taxon>
        <taxon>Convolvulaceae</taxon>
        <taxon>Cuscuteae</taxon>
        <taxon>Cuscuta</taxon>
        <taxon>Cuscuta subgen. Cuscuta</taxon>
    </lineage>
</organism>
<dbReference type="AlphaFoldDB" id="A0AAV0GM04"/>
<evidence type="ECO:0000313" key="2">
    <source>
        <dbReference type="EMBL" id="CAH9148519.1"/>
    </source>
</evidence>
<dbReference type="EMBL" id="CAMAPF010001184">
    <property type="protein sequence ID" value="CAH9148519.1"/>
    <property type="molecule type" value="Genomic_DNA"/>
</dbReference>
<accession>A0AAV0GM04</accession>
<keyword evidence="3" id="KW-1185">Reference proteome</keyword>
<proteinExistence type="predicted"/>
<name>A0AAV0GM04_9ASTE</name>
<protein>
    <submittedName>
        <fullName evidence="2">Uncharacterized protein</fullName>
    </submittedName>
</protein>
<reference evidence="2" key="1">
    <citation type="submission" date="2022-07" db="EMBL/GenBank/DDBJ databases">
        <authorList>
            <person name="Macas J."/>
            <person name="Novak P."/>
            <person name="Neumann P."/>
        </authorList>
    </citation>
    <scope>NUCLEOTIDE SEQUENCE</scope>
</reference>
<comment type="caution">
    <text evidence="2">The sequence shown here is derived from an EMBL/GenBank/DDBJ whole genome shotgun (WGS) entry which is preliminary data.</text>
</comment>